<dbReference type="InterPro" id="IPR036097">
    <property type="entry name" value="HisK_dim/P_sf"/>
</dbReference>
<reference evidence="11" key="1">
    <citation type="submission" date="2019-06" db="EMBL/GenBank/DDBJ databases">
        <authorList>
            <person name="Murdoch R.W."/>
            <person name="Fathepure B."/>
        </authorList>
    </citation>
    <scope>NUCLEOTIDE SEQUENCE</scope>
</reference>
<evidence type="ECO:0000259" key="10">
    <source>
        <dbReference type="PROSITE" id="PS50110"/>
    </source>
</evidence>
<feature type="coiled-coil region" evidence="7">
    <location>
        <begin position="64"/>
        <end position="98"/>
    </location>
</feature>
<keyword evidence="4 11" id="KW-0808">Transferase</keyword>
<dbReference type="PANTHER" id="PTHR43711">
    <property type="entry name" value="TWO-COMPONENT HISTIDINE KINASE"/>
    <property type="match status" value="1"/>
</dbReference>
<dbReference type="Pfam" id="PF02518">
    <property type="entry name" value="HATPase_c"/>
    <property type="match status" value="1"/>
</dbReference>
<dbReference type="PROSITE" id="PS50109">
    <property type="entry name" value="HIS_KIN"/>
    <property type="match status" value="1"/>
</dbReference>
<evidence type="ECO:0000313" key="11">
    <source>
        <dbReference type="EMBL" id="QEA03774.1"/>
    </source>
</evidence>
<feature type="coiled-coil region" evidence="7">
    <location>
        <begin position="5"/>
        <end position="32"/>
    </location>
</feature>
<evidence type="ECO:0000256" key="5">
    <source>
        <dbReference type="ARBA" id="ARBA00022777"/>
    </source>
</evidence>
<feature type="region of interest" description="Disordered" evidence="8">
    <location>
        <begin position="312"/>
        <end position="333"/>
    </location>
</feature>
<dbReference type="SMART" id="SM00448">
    <property type="entry name" value="REC"/>
    <property type="match status" value="1"/>
</dbReference>
<dbReference type="InterPro" id="IPR011006">
    <property type="entry name" value="CheY-like_superfamily"/>
</dbReference>
<dbReference type="InterPro" id="IPR003661">
    <property type="entry name" value="HisK_dim/P_dom"/>
</dbReference>
<evidence type="ECO:0000256" key="3">
    <source>
        <dbReference type="ARBA" id="ARBA00022553"/>
    </source>
</evidence>
<dbReference type="EC" id="2.7.13.3" evidence="2"/>
<dbReference type="PRINTS" id="PR00344">
    <property type="entry name" value="BCTRLSENSOR"/>
</dbReference>
<dbReference type="Gene3D" id="1.10.287.130">
    <property type="match status" value="1"/>
</dbReference>
<dbReference type="Gene3D" id="3.40.50.2300">
    <property type="match status" value="1"/>
</dbReference>
<evidence type="ECO:0000256" key="7">
    <source>
        <dbReference type="SAM" id="Coils"/>
    </source>
</evidence>
<dbReference type="SUPFAM" id="SSF52172">
    <property type="entry name" value="CheY-like"/>
    <property type="match status" value="1"/>
</dbReference>
<dbReference type="SUPFAM" id="SSF55874">
    <property type="entry name" value="ATPase domain of HSP90 chaperone/DNA topoisomerase II/histidine kinase"/>
    <property type="match status" value="1"/>
</dbReference>
<dbReference type="Gene3D" id="3.30.565.10">
    <property type="entry name" value="Histidine kinase-like ATPase, C-terminal domain"/>
    <property type="match status" value="1"/>
</dbReference>
<dbReference type="Pfam" id="PF00072">
    <property type="entry name" value="Response_reg"/>
    <property type="match status" value="1"/>
</dbReference>
<dbReference type="PROSITE" id="PS50110">
    <property type="entry name" value="RESPONSE_REGULATORY"/>
    <property type="match status" value="1"/>
</dbReference>
<dbReference type="InterPro" id="IPR005467">
    <property type="entry name" value="His_kinase_dom"/>
</dbReference>
<keyword evidence="7" id="KW-0175">Coiled coil</keyword>
<comment type="catalytic activity">
    <reaction evidence="1">
        <text>ATP + protein L-histidine = ADP + protein N-phospho-L-histidine.</text>
        <dbReference type="EC" id="2.7.13.3"/>
    </reaction>
</comment>
<dbReference type="CDD" id="cd00156">
    <property type="entry name" value="REC"/>
    <property type="match status" value="1"/>
</dbReference>
<evidence type="ECO:0000259" key="9">
    <source>
        <dbReference type="PROSITE" id="PS50109"/>
    </source>
</evidence>
<dbReference type="SUPFAM" id="SSF47384">
    <property type="entry name" value="Homodimeric domain of signal transducing histidine kinase"/>
    <property type="match status" value="1"/>
</dbReference>
<evidence type="ECO:0000256" key="2">
    <source>
        <dbReference type="ARBA" id="ARBA00012438"/>
    </source>
</evidence>
<keyword evidence="5 11" id="KW-0418">Kinase</keyword>
<evidence type="ECO:0000256" key="1">
    <source>
        <dbReference type="ARBA" id="ARBA00000085"/>
    </source>
</evidence>
<dbReference type="Pfam" id="PF00512">
    <property type="entry name" value="HisKA"/>
    <property type="match status" value="1"/>
</dbReference>
<dbReference type="InterPro" id="IPR050736">
    <property type="entry name" value="Sensor_HK_Regulatory"/>
</dbReference>
<accession>A0A5B8R8K5</accession>
<dbReference type="AlphaFoldDB" id="A0A5B8R8K5"/>
<dbReference type="GO" id="GO:0000155">
    <property type="term" value="F:phosphorelay sensor kinase activity"/>
    <property type="evidence" value="ECO:0007669"/>
    <property type="project" value="InterPro"/>
</dbReference>
<keyword evidence="6" id="KW-0902">Two-component regulatory system</keyword>
<dbReference type="InterPro" id="IPR001789">
    <property type="entry name" value="Sig_transdc_resp-reg_receiver"/>
</dbReference>
<proteinExistence type="predicted"/>
<organism evidence="11">
    <name type="scientific">uncultured organism</name>
    <dbReference type="NCBI Taxonomy" id="155900"/>
    <lineage>
        <taxon>unclassified sequences</taxon>
        <taxon>environmental samples</taxon>
    </lineage>
</organism>
<protein>
    <recommendedName>
        <fullName evidence="2">histidine kinase</fullName>
        <ecNumber evidence="2">2.7.13.3</ecNumber>
    </recommendedName>
</protein>
<evidence type="ECO:0000256" key="6">
    <source>
        <dbReference type="ARBA" id="ARBA00023012"/>
    </source>
</evidence>
<dbReference type="InterPro" id="IPR004358">
    <property type="entry name" value="Sig_transdc_His_kin-like_C"/>
</dbReference>
<sequence length="453" mass="49471">MTDTQHAGTAEIEQLRSENERLQRMVDVLMERAEQDQGSRGGDYALFETAAVLEETVKARTAELVEANRRLMDEIARRRSAEDELQRAKARAERASANKSNFLTAVSHDLQQPLTAARLLLQAIADSADDDEVLDLAASGQATLETMESLLGSLIDIAKLDSGVVQPQPTHFRLDTLLHRLGGEYRLHAESTDLTCRVRCPPATVYSDPVLVERAVRNLLGNAVRYTRNGGILLTARRRRGAWRVGVYDTGPGIPERERQRIFRSFYQLPNGRDGEAQGLGLGLTIVRMIAELIGAGIVLRSRPGHGSGFGLTLPAGDPARARESGQRADTRTHARDLAGEEVLVVENDQAVMLGIATLLRQWGARVHTCYAPPERAPEATTTALIDYHLGGAGENGLELAARLRAGQPGLHTIIITSERGEWLTHQCRELGVGLLHKPVDTARLRGLLQAGG</sequence>
<feature type="domain" description="Response regulatory" evidence="10">
    <location>
        <begin position="342"/>
        <end position="453"/>
    </location>
</feature>
<dbReference type="PANTHER" id="PTHR43711:SF1">
    <property type="entry name" value="HISTIDINE KINASE 1"/>
    <property type="match status" value="1"/>
</dbReference>
<name>A0A5B8R8K5_9ZZZZ</name>
<keyword evidence="3" id="KW-0597">Phosphoprotein</keyword>
<feature type="compositionally biased region" description="Basic and acidic residues" evidence="8">
    <location>
        <begin position="320"/>
        <end position="333"/>
    </location>
</feature>
<dbReference type="InterPro" id="IPR003594">
    <property type="entry name" value="HATPase_dom"/>
</dbReference>
<dbReference type="CDD" id="cd00082">
    <property type="entry name" value="HisKA"/>
    <property type="match status" value="1"/>
</dbReference>
<dbReference type="InterPro" id="IPR036890">
    <property type="entry name" value="HATPase_C_sf"/>
</dbReference>
<gene>
    <name evidence="11" type="primary">sasA_2</name>
    <name evidence="11" type="ORF">KBTEX_00074</name>
</gene>
<evidence type="ECO:0000256" key="8">
    <source>
        <dbReference type="SAM" id="MobiDB-lite"/>
    </source>
</evidence>
<dbReference type="SMART" id="SM00388">
    <property type="entry name" value="HisKA"/>
    <property type="match status" value="1"/>
</dbReference>
<dbReference type="EMBL" id="MN079076">
    <property type="protein sequence ID" value="QEA03774.1"/>
    <property type="molecule type" value="Genomic_DNA"/>
</dbReference>
<evidence type="ECO:0000256" key="4">
    <source>
        <dbReference type="ARBA" id="ARBA00022679"/>
    </source>
</evidence>
<dbReference type="SMART" id="SM00387">
    <property type="entry name" value="HATPase_c"/>
    <property type="match status" value="1"/>
</dbReference>
<feature type="domain" description="Histidine kinase" evidence="9">
    <location>
        <begin position="105"/>
        <end position="318"/>
    </location>
</feature>